<reference evidence="8" key="2">
    <citation type="submission" date="2021-10" db="EMBL/GenBank/DDBJ databases">
        <title>Phylogenomics reveals ancestral predisposition of the termite-cultivated fungus Termitomyces towards a domesticated lifestyle.</title>
        <authorList>
            <person name="Auxier B."/>
            <person name="Grum-Grzhimaylo A."/>
            <person name="Cardenas M.E."/>
            <person name="Lodge J.D."/>
            <person name="Laessoe T."/>
            <person name="Pedersen O."/>
            <person name="Smith M.E."/>
            <person name="Kuyper T.W."/>
            <person name="Franco-Molano E.A."/>
            <person name="Baroni T.J."/>
            <person name="Aanen D.K."/>
        </authorList>
    </citation>
    <scope>NUCLEOTIDE SEQUENCE</scope>
    <source>
        <strain evidence="8">D49</strain>
    </source>
</reference>
<accession>A0A9P7FTB9</accession>
<dbReference type="InterPro" id="IPR015797">
    <property type="entry name" value="NUDIX_hydrolase-like_dom_sf"/>
</dbReference>
<dbReference type="GO" id="GO:0046872">
    <property type="term" value="F:metal ion binding"/>
    <property type="evidence" value="ECO:0007669"/>
    <property type="project" value="UniProtKB-KW"/>
</dbReference>
<dbReference type="PANTHER" id="PTHR12318:SF0">
    <property type="entry name" value="ACYL-COENZYME A DIPHOSPHATASE NUDT19"/>
    <property type="match status" value="1"/>
</dbReference>
<protein>
    <recommendedName>
        <fullName evidence="7">Nudix hydrolase domain-containing protein</fullName>
    </recommendedName>
</protein>
<dbReference type="Proteomes" id="UP000717328">
    <property type="component" value="Unassembled WGS sequence"/>
</dbReference>
<keyword evidence="5" id="KW-0460">Magnesium</keyword>
<keyword evidence="4" id="KW-0378">Hydrolase</keyword>
<keyword evidence="3" id="KW-0479">Metal-binding</keyword>
<evidence type="ECO:0000256" key="6">
    <source>
        <dbReference type="ARBA" id="ARBA00023211"/>
    </source>
</evidence>
<keyword evidence="6" id="KW-0464">Manganese</keyword>
<evidence type="ECO:0000313" key="9">
    <source>
        <dbReference type="Proteomes" id="UP000717328"/>
    </source>
</evidence>
<dbReference type="CDD" id="cd18870">
    <property type="entry name" value="NUDIX_AcylCoAdiphos_Nudt19"/>
    <property type="match status" value="1"/>
</dbReference>
<comment type="cofactor">
    <cofactor evidence="1">
        <name>Mn(2+)</name>
        <dbReference type="ChEBI" id="CHEBI:29035"/>
    </cofactor>
</comment>
<dbReference type="SUPFAM" id="SSF55811">
    <property type="entry name" value="Nudix"/>
    <property type="match status" value="1"/>
</dbReference>
<dbReference type="InterPro" id="IPR000086">
    <property type="entry name" value="NUDIX_hydrolase_dom"/>
</dbReference>
<reference evidence="8" key="1">
    <citation type="submission" date="2021-02" db="EMBL/GenBank/DDBJ databases">
        <authorList>
            <person name="Nieuwenhuis M."/>
            <person name="Van De Peppel L.J.J."/>
        </authorList>
    </citation>
    <scope>NUCLEOTIDE SEQUENCE</scope>
    <source>
        <strain evidence="8">D49</strain>
    </source>
</reference>
<evidence type="ECO:0000313" key="8">
    <source>
        <dbReference type="EMBL" id="KAG5637763.1"/>
    </source>
</evidence>
<dbReference type="InterPro" id="IPR039121">
    <property type="entry name" value="NUDT19"/>
</dbReference>
<dbReference type="GO" id="GO:0016818">
    <property type="term" value="F:hydrolase activity, acting on acid anhydrides, in phosphorus-containing anhydrides"/>
    <property type="evidence" value="ECO:0007669"/>
    <property type="project" value="InterPro"/>
</dbReference>
<name>A0A9P7FTB9_9AGAR</name>
<comment type="caution">
    <text evidence="8">The sequence shown here is derived from an EMBL/GenBank/DDBJ whole genome shotgun (WGS) entry which is preliminary data.</text>
</comment>
<evidence type="ECO:0000256" key="3">
    <source>
        <dbReference type="ARBA" id="ARBA00022723"/>
    </source>
</evidence>
<evidence type="ECO:0000256" key="1">
    <source>
        <dbReference type="ARBA" id="ARBA00001936"/>
    </source>
</evidence>
<gene>
    <name evidence="8" type="ORF">H0H81_003330</name>
</gene>
<evidence type="ECO:0000256" key="4">
    <source>
        <dbReference type="ARBA" id="ARBA00022801"/>
    </source>
</evidence>
<dbReference type="Pfam" id="PF00293">
    <property type="entry name" value="NUDIX"/>
    <property type="match status" value="1"/>
</dbReference>
<dbReference type="PANTHER" id="PTHR12318">
    <property type="entry name" value="TESTOSTERONE-REGULATED PROTEIN RP2"/>
    <property type="match status" value="1"/>
</dbReference>
<comment type="cofactor">
    <cofactor evidence="2">
        <name>Mg(2+)</name>
        <dbReference type="ChEBI" id="CHEBI:18420"/>
    </cofactor>
</comment>
<sequence>MQPAKGIPFIRRLPLFHLPRLAETTNHSRVASLSMATATSMPTQAAIPRPSASIIVVNSRNEILLVHRNPKARSFAGVHVFPGGNLDKKQDPSLALTAIRETFEESGLLLASPSNKSPVLSDTLLDEARMNIHSQKLNFQTFLSDYHLTPDTETLLPFTQWITPASVPRRFHTQFYVAFLPAAAASGFLSGVKQDRIPKPDGGQEVISARFLHPEDALAEFREGKITFMPPQAYLLQTLSDILKGRKSETHQRERVEALSKGLFGRMVINPQGLGKPDEQGRTILTYEGDETRGGSKGRRHRVLVRFGKEGITELHLERNFNIFTEIELEPVTVSSKL</sequence>
<organism evidence="8 9">
    <name type="scientific">Sphagnurus paluster</name>
    <dbReference type="NCBI Taxonomy" id="117069"/>
    <lineage>
        <taxon>Eukaryota</taxon>
        <taxon>Fungi</taxon>
        <taxon>Dikarya</taxon>
        <taxon>Basidiomycota</taxon>
        <taxon>Agaricomycotina</taxon>
        <taxon>Agaricomycetes</taxon>
        <taxon>Agaricomycetidae</taxon>
        <taxon>Agaricales</taxon>
        <taxon>Tricholomatineae</taxon>
        <taxon>Lyophyllaceae</taxon>
        <taxon>Sphagnurus</taxon>
    </lineage>
</organism>
<feature type="domain" description="Nudix hydrolase" evidence="7">
    <location>
        <begin position="47"/>
        <end position="234"/>
    </location>
</feature>
<keyword evidence="9" id="KW-1185">Reference proteome</keyword>
<dbReference type="Gene3D" id="3.90.79.10">
    <property type="entry name" value="Nucleoside Triphosphate Pyrophosphohydrolase"/>
    <property type="match status" value="1"/>
</dbReference>
<evidence type="ECO:0000259" key="7">
    <source>
        <dbReference type="PROSITE" id="PS51462"/>
    </source>
</evidence>
<dbReference type="OrthoDB" id="1695362at2759"/>
<dbReference type="EMBL" id="JABCKI010005805">
    <property type="protein sequence ID" value="KAG5637763.1"/>
    <property type="molecule type" value="Genomic_DNA"/>
</dbReference>
<dbReference type="AlphaFoldDB" id="A0A9P7FTB9"/>
<dbReference type="PROSITE" id="PS51462">
    <property type="entry name" value="NUDIX"/>
    <property type="match status" value="1"/>
</dbReference>
<evidence type="ECO:0000256" key="2">
    <source>
        <dbReference type="ARBA" id="ARBA00001946"/>
    </source>
</evidence>
<evidence type="ECO:0000256" key="5">
    <source>
        <dbReference type="ARBA" id="ARBA00022842"/>
    </source>
</evidence>
<dbReference type="GO" id="GO:0005739">
    <property type="term" value="C:mitochondrion"/>
    <property type="evidence" value="ECO:0007669"/>
    <property type="project" value="TreeGrafter"/>
</dbReference>
<proteinExistence type="predicted"/>